<dbReference type="Gene3D" id="3.90.550.10">
    <property type="entry name" value="Spore Coat Polysaccharide Biosynthesis Protein SpsA, Chain A"/>
    <property type="match status" value="1"/>
</dbReference>
<dbReference type="Gene3D" id="2.160.10.10">
    <property type="entry name" value="Hexapeptide repeat proteins"/>
    <property type="match status" value="1"/>
</dbReference>
<dbReference type="AlphaFoldDB" id="A0A1E4S998"/>
<dbReference type="Proteomes" id="UP000094389">
    <property type="component" value="Unassembled WGS sequence"/>
</dbReference>
<dbReference type="InterPro" id="IPR056764">
    <property type="entry name" value="LbH_EIF2B3/5"/>
</dbReference>
<evidence type="ECO:0000313" key="13">
    <source>
        <dbReference type="EMBL" id="ODV76086.1"/>
    </source>
</evidence>
<comment type="similarity">
    <text evidence="2">Belongs to the eIF-2B gamma/epsilon subunits family.</text>
</comment>
<dbReference type="OMA" id="IRTQMCW"/>
<sequence>MEFHAVICCGKGTGLSPFSTVRESGIPKALLPIGNKPMIEYVLEWCDQAPFRAITVVSDSESNAAIEELLEKYRSKRSKEALVCPIGTVKFDGDATGEILEEFIQDIENAGDFVLLPCDFITDLPPQVLIEEYRNRDDEDIAMSVHYLNKFDSIDKKNLTHYYTAYSEDQHLLDIYSKDSVEQSKFLELRTQMIWRFPNCTVSTKLLDSFIYFFSQAAISIIKKYIGEYKNQSITKMVRDLARRSWRHSDQLGGISLFTLPKQCNFIRADNIPAYIESNRYIMKLKAKEQQQPAQAKEKGAATVGADSVVGENTQLGERTSVKKTVVGKNCIIGNRCRLTGCVLLDNITLQDDVVLENCVIGQGATVNSKARLTNCNIEGGYIVNKAFQAKGETLTNLFIAGQESETDSDDDDSEEYDSYEDDFDDDFEDDGLFER</sequence>
<feature type="compositionally biased region" description="Acidic residues" evidence="10">
    <location>
        <begin position="405"/>
        <end position="436"/>
    </location>
</feature>
<dbReference type="SUPFAM" id="SSF53448">
    <property type="entry name" value="Nucleotide-diphospho-sugar transferases"/>
    <property type="match status" value="1"/>
</dbReference>
<proteinExistence type="inferred from homology"/>
<keyword evidence="14" id="KW-1185">Reference proteome</keyword>
<organism evidence="13 14">
    <name type="scientific">Cyberlindnera jadinii (strain ATCC 18201 / CBS 1600 / BCRC 20928 / JCM 3617 / NBRC 0987 / NRRL Y-1542)</name>
    <name type="common">Torula yeast</name>
    <name type="synonym">Candida utilis</name>
    <dbReference type="NCBI Taxonomy" id="983966"/>
    <lineage>
        <taxon>Eukaryota</taxon>
        <taxon>Fungi</taxon>
        <taxon>Dikarya</taxon>
        <taxon>Ascomycota</taxon>
        <taxon>Saccharomycotina</taxon>
        <taxon>Saccharomycetes</taxon>
        <taxon>Phaffomycetales</taxon>
        <taxon>Phaffomycetaceae</taxon>
        <taxon>Cyberlindnera</taxon>
    </lineage>
</organism>
<dbReference type="InterPro" id="IPR051960">
    <property type="entry name" value="eIF2B_gamma"/>
</dbReference>
<dbReference type="Pfam" id="PF00483">
    <property type="entry name" value="NTP_transferase"/>
    <property type="match status" value="1"/>
</dbReference>
<evidence type="ECO:0000256" key="1">
    <source>
        <dbReference type="ARBA" id="ARBA00004514"/>
    </source>
</evidence>
<keyword evidence="4" id="KW-0396">Initiation factor</keyword>
<dbReference type="PANTHER" id="PTHR45989">
    <property type="entry name" value="TRANSLATION INITIATION FACTOR EIF-2B SUBUNIT GAMMA"/>
    <property type="match status" value="1"/>
</dbReference>
<feature type="domain" description="EIF2B subunit epsilon/gamma LbH" evidence="12">
    <location>
        <begin position="300"/>
        <end position="383"/>
    </location>
</feature>
<keyword evidence="3" id="KW-0963">Cytoplasm</keyword>
<evidence type="ECO:0000256" key="4">
    <source>
        <dbReference type="ARBA" id="ARBA00022540"/>
    </source>
</evidence>
<dbReference type="Pfam" id="PF25084">
    <property type="entry name" value="LbH_EIF2B"/>
    <property type="match status" value="1"/>
</dbReference>
<accession>A0A1E4S998</accession>
<evidence type="ECO:0000256" key="9">
    <source>
        <dbReference type="ARBA" id="ARBA00046432"/>
    </source>
</evidence>
<dbReference type="GO" id="GO:0002183">
    <property type="term" value="P:cytoplasmic translational initiation"/>
    <property type="evidence" value="ECO:0007669"/>
    <property type="project" value="TreeGrafter"/>
</dbReference>
<evidence type="ECO:0000256" key="8">
    <source>
        <dbReference type="ARBA" id="ARBA00045373"/>
    </source>
</evidence>
<dbReference type="PANTHER" id="PTHR45989:SF1">
    <property type="entry name" value="TRANSLATION INITIATION FACTOR EIF-2B SUBUNIT GAMMA"/>
    <property type="match status" value="1"/>
</dbReference>
<comment type="subcellular location">
    <subcellularLocation>
        <location evidence="1">Cytoplasm</location>
        <location evidence="1">Cytosol</location>
    </subcellularLocation>
</comment>
<evidence type="ECO:0000259" key="11">
    <source>
        <dbReference type="Pfam" id="PF00483"/>
    </source>
</evidence>
<dbReference type="GO" id="GO:0005829">
    <property type="term" value="C:cytosol"/>
    <property type="evidence" value="ECO:0007669"/>
    <property type="project" value="UniProtKB-SubCell"/>
</dbReference>
<evidence type="ECO:0000259" key="12">
    <source>
        <dbReference type="Pfam" id="PF25084"/>
    </source>
</evidence>
<feature type="region of interest" description="Disordered" evidence="10">
    <location>
        <begin position="401"/>
        <end position="436"/>
    </location>
</feature>
<keyword evidence="5" id="KW-0648">Protein biosynthesis</keyword>
<dbReference type="GO" id="GO:0005085">
    <property type="term" value="F:guanyl-nucleotide exchange factor activity"/>
    <property type="evidence" value="ECO:0007669"/>
    <property type="project" value="TreeGrafter"/>
</dbReference>
<dbReference type="GO" id="GO:0016740">
    <property type="term" value="F:transferase activity"/>
    <property type="evidence" value="ECO:0007669"/>
    <property type="project" value="UniProtKB-KW"/>
</dbReference>
<evidence type="ECO:0000256" key="3">
    <source>
        <dbReference type="ARBA" id="ARBA00022490"/>
    </source>
</evidence>
<gene>
    <name evidence="13" type="ORF">CYBJADRAFT_165424</name>
</gene>
<evidence type="ECO:0000256" key="5">
    <source>
        <dbReference type="ARBA" id="ARBA00022917"/>
    </source>
</evidence>
<dbReference type="STRING" id="983966.A0A1E4S998"/>
<dbReference type="GeneID" id="30988433"/>
<name>A0A1E4S998_CYBJN</name>
<evidence type="ECO:0000256" key="10">
    <source>
        <dbReference type="SAM" id="MobiDB-lite"/>
    </source>
</evidence>
<dbReference type="CDD" id="cd04652">
    <property type="entry name" value="LbH_eIF2B_gamma_C"/>
    <property type="match status" value="1"/>
</dbReference>
<comment type="subunit">
    <text evidence="9">Component of the translation initiation factor 2B (eIF2B) complex which is a heterodecamer of two sets of five different subunits: alpha, beta, gamma, delta and epsilon. Subunits alpha, beta and delta comprise a regulatory subcomplex and subunits epsilon and gamma comprise a catalytic subcomplex. Within the complex, the hexameric regulatory complex resides at the center, with the two heterodimeric catalytic subcomplexes bound on opposite sides.</text>
</comment>
<dbReference type="InterPro" id="IPR029044">
    <property type="entry name" value="Nucleotide-diphossugar_trans"/>
</dbReference>
<evidence type="ECO:0000256" key="6">
    <source>
        <dbReference type="ARBA" id="ARBA00044196"/>
    </source>
</evidence>
<dbReference type="GO" id="GO:0005851">
    <property type="term" value="C:eukaryotic translation initiation factor 2B complex"/>
    <property type="evidence" value="ECO:0007669"/>
    <property type="project" value="TreeGrafter"/>
</dbReference>
<protein>
    <recommendedName>
        <fullName evidence="6">Translation initiation factor eIF2B subunit gamma</fullName>
    </recommendedName>
    <alternativeName>
        <fullName evidence="7">eIF2B GDP-GTP exchange factor subunit gamma</fullName>
    </alternativeName>
</protein>
<evidence type="ECO:0000256" key="2">
    <source>
        <dbReference type="ARBA" id="ARBA00007878"/>
    </source>
</evidence>
<dbReference type="RefSeq" id="XP_020073125.1">
    <property type="nucleotide sequence ID" value="XM_020214037.1"/>
</dbReference>
<dbReference type="EMBL" id="KV453925">
    <property type="protein sequence ID" value="ODV76086.1"/>
    <property type="molecule type" value="Genomic_DNA"/>
</dbReference>
<evidence type="ECO:0000256" key="7">
    <source>
        <dbReference type="ARBA" id="ARBA00044229"/>
    </source>
</evidence>
<dbReference type="GO" id="GO:0003743">
    <property type="term" value="F:translation initiation factor activity"/>
    <property type="evidence" value="ECO:0007669"/>
    <property type="project" value="UniProtKB-KW"/>
</dbReference>
<dbReference type="InterPro" id="IPR005835">
    <property type="entry name" value="NTP_transferase_dom"/>
</dbReference>
<comment type="function">
    <text evidence="8">Acts as a component of the translation initiation factor 2B (eIF2B) complex, which catalyzes the exchange of GDP for GTP on the eukaryotic initiation factor 2 (eIF2) complex gamma subunit. Its guanine nucleotide exchange factor activity is repressed when bound to eIF2 complex phosphorylated on the alpha subunit, thereby limiting the amount of methionyl-initiator methionine tRNA available to the ribosome and consequently global translation is repressed.</text>
</comment>
<dbReference type="OrthoDB" id="10250549at2759"/>
<feature type="domain" description="Nucleotidyl transferase" evidence="11">
    <location>
        <begin position="9"/>
        <end position="142"/>
    </location>
</feature>
<evidence type="ECO:0000313" key="14">
    <source>
        <dbReference type="Proteomes" id="UP000094389"/>
    </source>
</evidence>
<keyword evidence="13" id="KW-0808">Transferase</keyword>
<reference evidence="13 14" key="1">
    <citation type="journal article" date="2016" name="Proc. Natl. Acad. Sci. U.S.A.">
        <title>Comparative genomics of biotechnologically important yeasts.</title>
        <authorList>
            <person name="Riley R."/>
            <person name="Haridas S."/>
            <person name="Wolfe K.H."/>
            <person name="Lopes M.R."/>
            <person name="Hittinger C.T."/>
            <person name="Goeker M."/>
            <person name="Salamov A.A."/>
            <person name="Wisecaver J.H."/>
            <person name="Long T.M."/>
            <person name="Calvey C.H."/>
            <person name="Aerts A.L."/>
            <person name="Barry K.W."/>
            <person name="Choi C."/>
            <person name="Clum A."/>
            <person name="Coughlan A.Y."/>
            <person name="Deshpande S."/>
            <person name="Douglass A.P."/>
            <person name="Hanson S.J."/>
            <person name="Klenk H.-P."/>
            <person name="LaButti K.M."/>
            <person name="Lapidus A."/>
            <person name="Lindquist E.A."/>
            <person name="Lipzen A.M."/>
            <person name="Meier-Kolthoff J.P."/>
            <person name="Ohm R.A."/>
            <person name="Otillar R.P."/>
            <person name="Pangilinan J.L."/>
            <person name="Peng Y."/>
            <person name="Rokas A."/>
            <person name="Rosa C.A."/>
            <person name="Scheuner C."/>
            <person name="Sibirny A.A."/>
            <person name="Slot J.C."/>
            <person name="Stielow J.B."/>
            <person name="Sun H."/>
            <person name="Kurtzman C.P."/>
            <person name="Blackwell M."/>
            <person name="Grigoriev I.V."/>
            <person name="Jeffries T.W."/>
        </authorList>
    </citation>
    <scope>NUCLEOTIDE SEQUENCE [LARGE SCALE GENOMIC DNA]</scope>
    <source>
        <strain evidence="14">ATCC 18201 / CBS 1600 / BCRC 20928 / JCM 3617 / NBRC 0987 / NRRL Y-1542</strain>
    </source>
</reference>